<dbReference type="CDD" id="cd07566">
    <property type="entry name" value="ScNTA1_like"/>
    <property type="match status" value="1"/>
</dbReference>
<dbReference type="PANTHER" id="PTHR11750">
    <property type="entry name" value="PROTEIN N-TERMINAL AMIDASE"/>
    <property type="match status" value="1"/>
</dbReference>
<feature type="region of interest" description="Disordered" evidence="1">
    <location>
        <begin position="685"/>
        <end position="713"/>
    </location>
</feature>
<feature type="region of interest" description="Disordered" evidence="1">
    <location>
        <begin position="1358"/>
        <end position="1397"/>
    </location>
</feature>
<feature type="domain" description="CN hydrolase" evidence="3">
    <location>
        <begin position="1"/>
        <end position="280"/>
    </location>
</feature>
<feature type="region of interest" description="Disordered" evidence="1">
    <location>
        <begin position="545"/>
        <end position="666"/>
    </location>
</feature>
<evidence type="ECO:0000256" key="1">
    <source>
        <dbReference type="SAM" id="MobiDB-lite"/>
    </source>
</evidence>
<dbReference type="Pfam" id="PF00795">
    <property type="entry name" value="CN_hydrolase"/>
    <property type="match status" value="1"/>
</dbReference>
<feature type="compositionally biased region" description="Low complexity" evidence="1">
    <location>
        <begin position="703"/>
        <end position="712"/>
    </location>
</feature>
<feature type="compositionally biased region" description="Basic and acidic residues" evidence="1">
    <location>
        <begin position="572"/>
        <end position="593"/>
    </location>
</feature>
<feature type="compositionally biased region" description="Low complexity" evidence="1">
    <location>
        <begin position="596"/>
        <end position="605"/>
    </location>
</feature>
<reference evidence="4" key="1">
    <citation type="journal article" date="2012" name="Mol. Plant Microbe Interact.">
        <title>A highly conserved effector in Fusarium oxysporum is required for full virulence on Arabidopsis.</title>
        <authorList>
            <person name="Thatcher L.F."/>
            <person name="Gardiner D.M."/>
            <person name="Kazan K."/>
            <person name="Manners J."/>
        </authorList>
    </citation>
    <scope>NUCLEOTIDE SEQUENCE [LARGE SCALE GENOMIC DNA]</scope>
    <source>
        <strain evidence="4">Fo5176</strain>
    </source>
</reference>
<sequence length="1560" mass="171368">MRIGCLQFAPQVGDVDNNLNRADAVLSRANPDDLDVLVLPELAFSGYNFKSLQDITPFLEPSGSGITSLWARTIALKYNCVVTVGYPEKVDVSPKWPTGPEYYNSVIVVNGDGETIANYRKSFLYRTDETWALEGNRGFYDGFIPGLGNTSIGICMDINPYKFEAPWHAFEFAFHILEVESNLVIVSMAWMTREDPRRFTRMPNEPDMETLTYWVTRLEPLIRSDNQDEIVVVFCNRCGNEDEVLYAGTSAVIGIHDGEVKVYGLLGRGEKELLVVDTNNSPYAKLVYRPESGGSGMEAPGHLEQSKKPDNDTSKKNDPKAAPSDKPLTDQTSNKSLGSPSSKEKPKSPTAPLPPPPQLPENLALNSHDTSTRKRHPPDITIPKESSVLKMNSARSPGNDSINIPTPSAPSPTPMAIRPRLIIPESPPILPHQYPPDHPISAASLRSERSIRSVKSDQSEASTKTIRTNPRPPEESTPYPDSGAPLSGYPENFFPSEKIIYGGHVTIESAGPFSPNTPFEDISPISPEQYYWRPSDNMMRTPLSAGGWTPGTPIGRKPEPFPWPAITGNAHPPDRNNNKERMRDNATPRDFRHLHSQSPQSSSSSNRTTKSERSARSVSSVNSKGTVQGSVKENKALARPSSPKSRNASRSRMHKRTGSALGDRETNAAISLHLEGISLRAESASRMRAGSAAGTPVGDRVQSPSSRNSSRPRIAEAVNVQPEQHMIRIAASPSILKEDQQNQYQSLNRATYHHRSNSFVSNRTPIPAIEMARPASRAASRGRTPGPKSLATNGVIGSVSPVAERASSADSTRNDRLHSRVYQEGALSIQHLRLNHPPKSSPVPRPASSAGPSRHLQPEPAEPRRASSGDTGQLVFEKPILDLNNDTQSCSQNEAAEASDCGSFAETLQTISTPGRSPATPSFNPSTPKAMILNTNDLEIEPLFGGSLNGPEKTPTSRCAEVRDTSMWDGEYDRCKGRFAMLLPSRVALSYDTTGTLLLGACHVMAVSDFATRVFPPTHVLPLYRGSSNGVFRPQAFLVPITIPCDKRCWDIKNRRLHSAVTAPLQLITRIIQIVTLLTIAGLSNVLIFPSRRPYSPTMKTSTFVSAWGTLSSVAAILVAENSPCGTLCGNVLDATTTDDIVCQEDDYKSGAGIVYQQCVACELGSDYHTKNNETDQQWLLYNVRYAVSYCLFGVPGNNKVINTPCLTSKACGPFRQAVEYKNLSSDIQSYEYCDTWPVQDTPDFDGCTDCLRAGDNHYLANFFTLLQAGCEQKPQPGITVSVDGGLFSQDIVNITEPTPVASVDPDWLDQGPISLGAKVGIAAGGVVFLLFILGFCIVWRGKRRRRAFLRQLENRPRTKGSWPKRGWPTPLHISNDNDMRETPLSQKPFRSWDESPVSARSEKTFPRYVSPYGSQFGSPVSATELQLAQWPVMNPNQQAYPPMPNHASNPHPYPEMFPSMYKPDPSPSGSQIGVALGGDDSSLNTPQSKGKDKDESYEMYPVDVRSHGAIGIYQPEHLEGLYSQPEYFAHGDVHQGQIYQGQGHEYQDTYDDDFRGRRP</sequence>
<feature type="compositionally biased region" description="Basic and acidic residues" evidence="1">
    <location>
        <begin position="446"/>
        <end position="458"/>
    </location>
</feature>
<dbReference type="SUPFAM" id="SSF56317">
    <property type="entry name" value="Carbon-nitrogen hydrolase"/>
    <property type="match status" value="1"/>
</dbReference>
<accession>F9FZJ4</accession>
<feature type="region of interest" description="Disordered" evidence="1">
    <location>
        <begin position="1535"/>
        <end position="1560"/>
    </location>
</feature>
<keyword evidence="2" id="KW-1133">Transmembrane helix</keyword>
<dbReference type="GO" id="GO:0070773">
    <property type="term" value="F:protein-N-terminal glutamine amidohydrolase activity"/>
    <property type="evidence" value="ECO:0007669"/>
    <property type="project" value="InterPro"/>
</dbReference>
<feature type="transmembrane region" description="Helical" evidence="2">
    <location>
        <begin position="1320"/>
        <end position="1340"/>
    </location>
</feature>
<dbReference type="EMBL" id="AFQF01002932">
    <property type="protein sequence ID" value="EGU77651.1"/>
    <property type="molecule type" value="Genomic_DNA"/>
</dbReference>
<feature type="region of interest" description="Disordered" evidence="1">
    <location>
        <begin position="773"/>
        <end position="817"/>
    </location>
</feature>
<dbReference type="PROSITE" id="PS50263">
    <property type="entry name" value="CN_HYDROLASE"/>
    <property type="match status" value="1"/>
</dbReference>
<evidence type="ECO:0000256" key="2">
    <source>
        <dbReference type="SAM" id="Phobius"/>
    </source>
</evidence>
<feature type="compositionally biased region" description="Basic residues" evidence="1">
    <location>
        <begin position="647"/>
        <end position="657"/>
    </location>
</feature>
<feature type="compositionally biased region" description="Polar residues" evidence="1">
    <location>
        <begin position="389"/>
        <end position="403"/>
    </location>
</feature>
<feature type="compositionally biased region" description="Pro residues" evidence="1">
    <location>
        <begin position="425"/>
        <end position="438"/>
    </location>
</feature>
<organism evidence="4">
    <name type="scientific">Fusarium oxysporum (strain Fo5176)</name>
    <name type="common">Fusarium vascular wilt</name>
    <dbReference type="NCBI Taxonomy" id="660025"/>
    <lineage>
        <taxon>Eukaryota</taxon>
        <taxon>Fungi</taxon>
        <taxon>Dikarya</taxon>
        <taxon>Ascomycota</taxon>
        <taxon>Pezizomycotina</taxon>
        <taxon>Sordariomycetes</taxon>
        <taxon>Hypocreomycetidae</taxon>
        <taxon>Hypocreales</taxon>
        <taxon>Nectriaceae</taxon>
        <taxon>Fusarium</taxon>
        <taxon>Fusarium oxysporum species complex</taxon>
    </lineage>
</organism>
<dbReference type="Gene3D" id="3.60.110.10">
    <property type="entry name" value="Carbon-nitrogen hydrolase"/>
    <property type="match status" value="1"/>
</dbReference>
<comment type="caution">
    <text evidence="4">The sequence shown here is derived from an EMBL/GenBank/DDBJ whole genome shotgun (WGS) entry which is preliminary data.</text>
</comment>
<feature type="region of interest" description="Disordered" evidence="1">
    <location>
        <begin position="834"/>
        <end position="870"/>
    </location>
</feature>
<feature type="compositionally biased region" description="Polar residues" evidence="1">
    <location>
        <begin position="459"/>
        <end position="468"/>
    </location>
</feature>
<name>F9FZJ4_FUSOF</name>
<feature type="compositionally biased region" description="Pro residues" evidence="1">
    <location>
        <begin position="349"/>
        <end position="359"/>
    </location>
</feature>
<feature type="compositionally biased region" description="Polar residues" evidence="1">
    <location>
        <begin position="616"/>
        <end position="631"/>
    </location>
</feature>
<keyword evidence="2" id="KW-0472">Membrane</keyword>
<dbReference type="GO" id="GO:0030163">
    <property type="term" value="P:protein catabolic process"/>
    <property type="evidence" value="ECO:0007669"/>
    <property type="project" value="TreeGrafter"/>
</dbReference>
<protein>
    <recommendedName>
        <fullName evidence="3">CN hydrolase domain-containing protein</fullName>
    </recommendedName>
</protein>
<dbReference type="GO" id="GO:0008418">
    <property type="term" value="F:protein-N-terminal asparagine amidohydrolase activity"/>
    <property type="evidence" value="ECO:0007669"/>
    <property type="project" value="InterPro"/>
</dbReference>
<evidence type="ECO:0000313" key="4">
    <source>
        <dbReference type="EMBL" id="EGU77651.1"/>
    </source>
</evidence>
<dbReference type="PANTHER" id="PTHR11750:SF26">
    <property type="entry name" value="PROTEIN N-TERMINAL AMIDASE"/>
    <property type="match status" value="1"/>
</dbReference>
<feature type="compositionally biased region" description="Basic and acidic residues" evidence="1">
    <location>
        <begin position="304"/>
        <end position="319"/>
    </location>
</feature>
<dbReference type="PaxDb" id="5507-FOXG_01602P0"/>
<dbReference type="InterPro" id="IPR036526">
    <property type="entry name" value="C-N_Hydrolase_sf"/>
</dbReference>
<gene>
    <name evidence="4" type="ORF">FOXB_11826</name>
</gene>
<keyword evidence="2" id="KW-0812">Transmembrane</keyword>
<dbReference type="STRING" id="660025.F9FZJ4"/>
<dbReference type="OrthoDB" id="201515at2759"/>
<feature type="region of interest" description="Disordered" evidence="1">
    <location>
        <begin position="287"/>
        <end position="490"/>
    </location>
</feature>
<feature type="region of interest" description="Disordered" evidence="1">
    <location>
        <begin position="1445"/>
        <end position="1498"/>
    </location>
</feature>
<dbReference type="InterPro" id="IPR039703">
    <property type="entry name" value="Nta1"/>
</dbReference>
<feature type="compositionally biased region" description="Low complexity" evidence="1">
    <location>
        <begin position="773"/>
        <end position="786"/>
    </location>
</feature>
<dbReference type="InterPro" id="IPR003010">
    <property type="entry name" value="C-N_Hydrolase"/>
</dbReference>
<evidence type="ECO:0000259" key="3">
    <source>
        <dbReference type="PROSITE" id="PS50263"/>
    </source>
</evidence>
<proteinExistence type="predicted"/>